<accession>A0A3B1BJN6</accession>
<dbReference type="EMBL" id="UOGA01000006">
    <property type="protein sequence ID" value="VAX14731.1"/>
    <property type="molecule type" value="Genomic_DNA"/>
</dbReference>
<dbReference type="AlphaFoldDB" id="A0A3B1BJN6"/>
<sequence>MKKEMIAKSVKLTNIQLRQHNTLLRKNLKRIVSCSTDNEKAQERMDEIEKLIFDAPSLKVMFDAVVTQGRRIFEINFITVALENELKEFYPENYHHGEKNVYLGSENIFFDDMDGIDSNFSNGEPALRGNLKKGSDKFFPNGISRRVRSEAIVPVHANGRIIAVLNFGSQDNARFMEGYGFRFLMRLARLVALKIEMFRVLGPEFGGENTGG</sequence>
<organism evidence="1">
    <name type="scientific">hydrothermal vent metagenome</name>
    <dbReference type="NCBI Taxonomy" id="652676"/>
    <lineage>
        <taxon>unclassified sequences</taxon>
        <taxon>metagenomes</taxon>
        <taxon>ecological metagenomes</taxon>
    </lineage>
</organism>
<protein>
    <recommendedName>
        <fullName evidence="2">GAF domain-containing protein</fullName>
    </recommendedName>
</protein>
<gene>
    <name evidence="1" type="ORF">MNBD_NITROSPINAE04-1710</name>
</gene>
<dbReference type="SUPFAM" id="SSF55781">
    <property type="entry name" value="GAF domain-like"/>
    <property type="match status" value="1"/>
</dbReference>
<dbReference type="Gene3D" id="3.30.450.40">
    <property type="match status" value="1"/>
</dbReference>
<dbReference type="InterPro" id="IPR029016">
    <property type="entry name" value="GAF-like_dom_sf"/>
</dbReference>
<name>A0A3B1BJN6_9ZZZZ</name>
<dbReference type="InterPro" id="IPR007435">
    <property type="entry name" value="DUF484"/>
</dbReference>
<reference evidence="1" key="1">
    <citation type="submission" date="2018-06" db="EMBL/GenBank/DDBJ databases">
        <authorList>
            <person name="Zhirakovskaya E."/>
        </authorList>
    </citation>
    <scope>NUCLEOTIDE SEQUENCE</scope>
</reference>
<proteinExistence type="predicted"/>
<evidence type="ECO:0000313" key="1">
    <source>
        <dbReference type="EMBL" id="VAX14731.1"/>
    </source>
</evidence>
<dbReference type="Pfam" id="PF04340">
    <property type="entry name" value="DUF484"/>
    <property type="match status" value="1"/>
</dbReference>
<evidence type="ECO:0008006" key="2">
    <source>
        <dbReference type="Google" id="ProtNLM"/>
    </source>
</evidence>